<dbReference type="PANTHER" id="PTHR32438:SF5">
    <property type="entry name" value="4-ALPHA-GLUCANOTRANSFERASE DPE1, CHLOROPLASTIC_AMYLOPLASTIC"/>
    <property type="match status" value="1"/>
</dbReference>
<evidence type="ECO:0000256" key="9">
    <source>
        <dbReference type="ARBA" id="ARBA00031501"/>
    </source>
</evidence>
<evidence type="ECO:0000256" key="6">
    <source>
        <dbReference type="ARBA" id="ARBA00022679"/>
    </source>
</evidence>
<organism evidence="11 12">
    <name type="scientific">Mariniplasma anaerobium</name>
    <dbReference type="NCBI Taxonomy" id="2735436"/>
    <lineage>
        <taxon>Bacteria</taxon>
        <taxon>Bacillati</taxon>
        <taxon>Mycoplasmatota</taxon>
        <taxon>Mollicutes</taxon>
        <taxon>Acholeplasmatales</taxon>
        <taxon>Acholeplasmataceae</taxon>
        <taxon>Mariniplasma</taxon>
    </lineage>
</organism>
<dbReference type="Gene3D" id="3.20.20.80">
    <property type="entry name" value="Glycosidases"/>
    <property type="match status" value="1"/>
</dbReference>
<evidence type="ECO:0000256" key="1">
    <source>
        <dbReference type="ARBA" id="ARBA00000439"/>
    </source>
</evidence>
<keyword evidence="6 10" id="KW-0808">Transferase</keyword>
<protein>
    <recommendedName>
        <fullName evidence="4 10">4-alpha-glucanotransferase</fullName>
        <ecNumber evidence="3 10">2.4.1.25</ecNumber>
    </recommendedName>
    <alternativeName>
        <fullName evidence="8 10">Amylomaltase</fullName>
    </alternativeName>
    <alternativeName>
        <fullName evidence="9 10">Disproportionating enzyme</fullName>
    </alternativeName>
</protein>
<dbReference type="InterPro" id="IPR003385">
    <property type="entry name" value="Glyco_hydro_77"/>
</dbReference>
<dbReference type="EMBL" id="AP024412">
    <property type="protein sequence ID" value="BCR36433.1"/>
    <property type="molecule type" value="Genomic_DNA"/>
</dbReference>
<evidence type="ECO:0000256" key="2">
    <source>
        <dbReference type="ARBA" id="ARBA00005684"/>
    </source>
</evidence>
<dbReference type="Pfam" id="PF02446">
    <property type="entry name" value="Glyco_hydro_77"/>
    <property type="match status" value="1"/>
</dbReference>
<dbReference type="Proteomes" id="UP000620133">
    <property type="component" value="Chromosome"/>
</dbReference>
<keyword evidence="5 10" id="KW-0328">Glycosyltransferase</keyword>
<sequence length="494" mass="57841">MRRSGILCHISSLPSPYGIGTYGKAAYDFVDFLVKSKQSYWQILPLGPTSYGDSPYQTFSAFANNPYFIDLDLLVEEKLIDKSDIIATFDSPRYIDYSDLYEQRFDILKIAFNHFNQSDEAYKKFLIKENDWLYDYSLFMALKLFHKGKSWLHWDDEIRLRNEKSLDYYRGLLKEDIEFYQFLQFKAYQQWAHLKTYANKHNIEIVGDMPIYVSYDSSDVWANPKMFDLDNERLPLHVAGVPPDNYALDGQLWGNPLYNWDVLEKNQFAWWIKRVKSSMELFDMIRIDHFIGFVNYFSIKYGEKTARNGQWKKGPGKIFFDAIKKELGEVNIIAEDLGVLTDDVRKLVKDTGFPGMKLLQFAFDSREENDYIPHLYPTNVIAYTGTHDNLTTASWFETLKEDDLKYCLDYINHQGIGSPVDSLIKTTLACVAETAIIPIQDYLHLKDEGRMNIPSTLGNNWRWRLVKNEINDELAKKIKGYTELYGRVYEKKDS</sequence>
<reference evidence="11" key="1">
    <citation type="submission" date="2021-01" db="EMBL/GenBank/DDBJ databases">
        <title>Draft genome sequence of Acholeplasmataceae bacterium strain Mahy22.</title>
        <authorList>
            <person name="Watanabe M."/>
            <person name="Kojima H."/>
            <person name="Fukui M."/>
        </authorList>
    </citation>
    <scope>NUCLEOTIDE SEQUENCE</scope>
    <source>
        <strain evidence="11">Mahy22</strain>
    </source>
</reference>
<dbReference type="NCBIfam" id="TIGR00217">
    <property type="entry name" value="malQ"/>
    <property type="match status" value="1"/>
</dbReference>
<dbReference type="SUPFAM" id="SSF51445">
    <property type="entry name" value="(Trans)glycosidases"/>
    <property type="match status" value="1"/>
</dbReference>
<keyword evidence="12" id="KW-1185">Reference proteome</keyword>
<evidence type="ECO:0000256" key="7">
    <source>
        <dbReference type="ARBA" id="ARBA00023277"/>
    </source>
</evidence>
<dbReference type="PANTHER" id="PTHR32438">
    <property type="entry name" value="4-ALPHA-GLUCANOTRANSFERASE DPE1, CHLOROPLASTIC/AMYLOPLASTIC"/>
    <property type="match status" value="1"/>
</dbReference>
<dbReference type="KEGG" id="manr:MPAN_013260"/>
<dbReference type="EC" id="2.4.1.25" evidence="3 10"/>
<gene>
    <name evidence="11" type="primary">malM</name>
    <name evidence="11" type="ORF">MPAN_013260</name>
</gene>
<comment type="catalytic activity">
    <reaction evidence="1 10">
        <text>Transfers a segment of a (1-&gt;4)-alpha-D-glucan to a new position in an acceptor, which may be glucose or a (1-&gt;4)-alpha-D-glucan.</text>
        <dbReference type="EC" id="2.4.1.25"/>
    </reaction>
</comment>
<dbReference type="GO" id="GO:0005975">
    <property type="term" value="P:carbohydrate metabolic process"/>
    <property type="evidence" value="ECO:0007669"/>
    <property type="project" value="InterPro"/>
</dbReference>
<evidence type="ECO:0000256" key="3">
    <source>
        <dbReference type="ARBA" id="ARBA00012560"/>
    </source>
</evidence>
<evidence type="ECO:0000256" key="4">
    <source>
        <dbReference type="ARBA" id="ARBA00020295"/>
    </source>
</evidence>
<dbReference type="RefSeq" id="WP_176239954.1">
    <property type="nucleotide sequence ID" value="NZ_AP024412.1"/>
</dbReference>
<evidence type="ECO:0000256" key="10">
    <source>
        <dbReference type="RuleBase" id="RU361207"/>
    </source>
</evidence>
<keyword evidence="7 10" id="KW-0119">Carbohydrate metabolism</keyword>
<dbReference type="AlphaFoldDB" id="A0A7U9TIR3"/>
<dbReference type="GO" id="GO:0004134">
    <property type="term" value="F:4-alpha-glucanotransferase activity"/>
    <property type="evidence" value="ECO:0007669"/>
    <property type="project" value="UniProtKB-EC"/>
</dbReference>
<proteinExistence type="inferred from homology"/>
<name>A0A7U9TIR3_9MOLU</name>
<evidence type="ECO:0000256" key="8">
    <source>
        <dbReference type="ARBA" id="ARBA00031423"/>
    </source>
</evidence>
<comment type="similarity">
    <text evidence="2 10">Belongs to the disproportionating enzyme family.</text>
</comment>
<accession>A0A7U9TIR3</accession>
<evidence type="ECO:0000313" key="11">
    <source>
        <dbReference type="EMBL" id="BCR36433.1"/>
    </source>
</evidence>
<dbReference type="NCBIfam" id="NF011080">
    <property type="entry name" value="PRK14508.1-3"/>
    <property type="match status" value="1"/>
</dbReference>
<evidence type="ECO:0000256" key="5">
    <source>
        <dbReference type="ARBA" id="ARBA00022676"/>
    </source>
</evidence>
<evidence type="ECO:0000313" key="12">
    <source>
        <dbReference type="Proteomes" id="UP000620133"/>
    </source>
</evidence>
<dbReference type="InterPro" id="IPR017853">
    <property type="entry name" value="GH"/>
</dbReference>